<proteinExistence type="inferred from homology"/>
<dbReference type="SUPFAM" id="SSF51735">
    <property type="entry name" value="NAD(P)-binding Rossmann-fold domains"/>
    <property type="match status" value="1"/>
</dbReference>
<evidence type="ECO:0000313" key="4">
    <source>
        <dbReference type="EMBL" id="KAJ5590036.1"/>
    </source>
</evidence>
<gene>
    <name evidence="4" type="ORF">N7450_004008</name>
</gene>
<protein>
    <recommendedName>
        <fullName evidence="3">Alcohol dehydrogenase-like N-terminal domain-containing protein</fullName>
    </recommendedName>
</protein>
<dbReference type="SUPFAM" id="SSF50129">
    <property type="entry name" value="GroES-like"/>
    <property type="match status" value="1"/>
</dbReference>
<sequence>MSPTRPQVPAKSSSKNTAVAINPFDCVLQLVGRILASNRKYPYILGTDVASYIVEIGADVKRFKIGDRVFGSAAGIDKNVNNASECGFQLYTVMREYIISPTPSHITDEQACVLGLGVGTAAYGLFHSIYLRLDMLSLSFKSQGQGKRVISVTGGSSSVGSNAVQLAVSAGYRVISTSSPKNFEYVKKLGVSQVFDYNSKMIVGDMPDALNGFKLVGAYAIGKGAVEVCTELMMPHDAKGIKKRIALAGAIIPAEQLVSFWGQMSFFIFMVGNLVKSSIQQYRTDWG</sequence>
<comment type="similarity">
    <text evidence="1">Belongs to the zinc-containing alcohol dehydrogenase family.</text>
</comment>
<comment type="caution">
    <text evidence="4">The sequence shown here is derived from an EMBL/GenBank/DDBJ whole genome shotgun (WGS) entry which is preliminary data.</text>
</comment>
<dbReference type="PANTHER" id="PTHR45348">
    <property type="entry name" value="HYPOTHETICAL OXIDOREDUCTASE (EUROFUNG)"/>
    <property type="match status" value="1"/>
</dbReference>
<evidence type="ECO:0000259" key="3">
    <source>
        <dbReference type="Pfam" id="PF08240"/>
    </source>
</evidence>
<dbReference type="Pfam" id="PF08240">
    <property type="entry name" value="ADH_N"/>
    <property type="match status" value="1"/>
</dbReference>
<keyword evidence="2" id="KW-0560">Oxidoreductase</keyword>
<dbReference type="GO" id="GO:0016651">
    <property type="term" value="F:oxidoreductase activity, acting on NAD(P)H"/>
    <property type="evidence" value="ECO:0007669"/>
    <property type="project" value="InterPro"/>
</dbReference>
<dbReference type="AlphaFoldDB" id="A0AAD6DP88"/>
<dbReference type="InterPro" id="IPR047122">
    <property type="entry name" value="Trans-enoyl_RdTase-like"/>
</dbReference>
<organism evidence="4 5">
    <name type="scientific">Penicillium hetheringtonii</name>
    <dbReference type="NCBI Taxonomy" id="911720"/>
    <lineage>
        <taxon>Eukaryota</taxon>
        <taxon>Fungi</taxon>
        <taxon>Dikarya</taxon>
        <taxon>Ascomycota</taxon>
        <taxon>Pezizomycotina</taxon>
        <taxon>Eurotiomycetes</taxon>
        <taxon>Eurotiomycetidae</taxon>
        <taxon>Eurotiales</taxon>
        <taxon>Aspergillaceae</taxon>
        <taxon>Penicillium</taxon>
    </lineage>
</organism>
<name>A0AAD6DP88_9EURO</name>
<dbReference type="Gene3D" id="3.90.180.10">
    <property type="entry name" value="Medium-chain alcohol dehydrogenases, catalytic domain"/>
    <property type="match status" value="1"/>
</dbReference>
<dbReference type="Gene3D" id="3.40.50.720">
    <property type="entry name" value="NAD(P)-binding Rossmann-like Domain"/>
    <property type="match status" value="1"/>
</dbReference>
<dbReference type="CDD" id="cd08249">
    <property type="entry name" value="enoyl_reductase_like"/>
    <property type="match status" value="1"/>
</dbReference>
<accession>A0AAD6DP88</accession>
<dbReference type="EMBL" id="JAQJAC010000003">
    <property type="protein sequence ID" value="KAJ5590036.1"/>
    <property type="molecule type" value="Genomic_DNA"/>
</dbReference>
<evidence type="ECO:0000256" key="2">
    <source>
        <dbReference type="ARBA" id="ARBA00023002"/>
    </source>
</evidence>
<dbReference type="PANTHER" id="PTHR45348:SF2">
    <property type="entry name" value="ZINC-TYPE ALCOHOL DEHYDROGENASE-LIKE PROTEIN C2E1P3.01"/>
    <property type="match status" value="1"/>
</dbReference>
<dbReference type="Proteomes" id="UP001216150">
    <property type="component" value="Unassembled WGS sequence"/>
</dbReference>
<evidence type="ECO:0000256" key="1">
    <source>
        <dbReference type="ARBA" id="ARBA00008072"/>
    </source>
</evidence>
<reference evidence="4 5" key="1">
    <citation type="journal article" date="2023" name="IMA Fungus">
        <title>Comparative genomic study of the Penicillium genus elucidates a diverse pangenome and 15 lateral gene transfer events.</title>
        <authorList>
            <person name="Petersen C."/>
            <person name="Sorensen T."/>
            <person name="Nielsen M.R."/>
            <person name="Sondergaard T.E."/>
            <person name="Sorensen J.L."/>
            <person name="Fitzpatrick D.A."/>
            <person name="Frisvad J.C."/>
            <person name="Nielsen K.L."/>
        </authorList>
    </citation>
    <scope>NUCLEOTIDE SEQUENCE [LARGE SCALE GENOMIC DNA]</scope>
    <source>
        <strain evidence="4 5">IBT 29057</strain>
    </source>
</reference>
<keyword evidence="5" id="KW-1185">Reference proteome</keyword>
<dbReference type="InterPro" id="IPR013154">
    <property type="entry name" value="ADH-like_N"/>
</dbReference>
<dbReference type="InterPro" id="IPR011032">
    <property type="entry name" value="GroES-like_sf"/>
</dbReference>
<feature type="domain" description="Alcohol dehydrogenase-like N-terminal" evidence="3">
    <location>
        <begin position="16"/>
        <end position="101"/>
    </location>
</feature>
<dbReference type="InterPro" id="IPR036291">
    <property type="entry name" value="NAD(P)-bd_dom_sf"/>
</dbReference>
<evidence type="ECO:0000313" key="5">
    <source>
        <dbReference type="Proteomes" id="UP001216150"/>
    </source>
</evidence>